<sequence length="268" mass="30626">MIGLFDSGFGGLTILKGILRKLPQYDFVYLGDNARVPYGTRSQEVILDFSRQAVDFLFNHGCDLVLFACNTASAQALRQIQQKYLPLKYANKNVLGVIRPTAEVAVTTTRNGRIGVLATESTVTSNSFVVELKQQNKNIKVFQNAAPLLVPIVEAGETNWRGTDLLLRRYLKPLMEKKIDTLVLGCTHYPLLKKKIRKIVGPQVKVISQDEIVGSKLKKYLERHPEYEKKLGRYKKRVFYTTDYSPRFARLAQRFFSQKIRVKKIVRL</sequence>
<protein>
    <recommendedName>
        <fullName evidence="2 7">Glutamate racemase</fullName>
        <ecNumber evidence="2 7">5.1.1.3</ecNumber>
    </recommendedName>
</protein>
<dbReference type="Pfam" id="PF01177">
    <property type="entry name" value="Asp_Glu_race"/>
    <property type="match status" value="1"/>
</dbReference>
<comment type="caution">
    <text evidence="8">The sequence shown here is derived from an EMBL/GenBank/DDBJ whole genome shotgun (WGS) entry which is preliminary data.</text>
</comment>
<dbReference type="Gene3D" id="3.40.50.1860">
    <property type="match status" value="2"/>
</dbReference>
<name>A0A2M8KI72_9BACT</name>
<evidence type="ECO:0000256" key="1">
    <source>
        <dbReference type="ARBA" id="ARBA00001602"/>
    </source>
</evidence>
<dbReference type="GO" id="GO:0009252">
    <property type="term" value="P:peptidoglycan biosynthetic process"/>
    <property type="evidence" value="ECO:0007669"/>
    <property type="project" value="UniProtKB-UniRule"/>
</dbReference>
<dbReference type="PANTHER" id="PTHR21198:SF2">
    <property type="entry name" value="GLUTAMATE RACEMASE"/>
    <property type="match status" value="1"/>
</dbReference>
<evidence type="ECO:0000256" key="7">
    <source>
        <dbReference type="HAMAP-Rule" id="MF_00258"/>
    </source>
</evidence>
<proteinExistence type="inferred from homology"/>
<evidence type="ECO:0000256" key="6">
    <source>
        <dbReference type="ARBA" id="ARBA00023316"/>
    </source>
</evidence>
<reference evidence="9" key="1">
    <citation type="submission" date="2017-09" db="EMBL/GenBank/DDBJ databases">
        <title>Depth-based differentiation of microbial function through sediment-hosted aquifers and enrichment of novel symbionts in the deep terrestrial subsurface.</title>
        <authorList>
            <person name="Probst A.J."/>
            <person name="Ladd B."/>
            <person name="Jarett J.K."/>
            <person name="Geller-Mcgrath D.E."/>
            <person name="Sieber C.M.K."/>
            <person name="Emerson J.B."/>
            <person name="Anantharaman K."/>
            <person name="Thomas B.C."/>
            <person name="Malmstrom R."/>
            <person name="Stieglmeier M."/>
            <person name="Klingl A."/>
            <person name="Woyke T."/>
            <person name="Ryan C.M."/>
            <person name="Banfield J.F."/>
        </authorList>
    </citation>
    <scope>NUCLEOTIDE SEQUENCE [LARGE SCALE GENOMIC DNA]</scope>
</reference>
<feature type="binding site" evidence="7">
    <location>
        <begin position="38"/>
        <end position="39"/>
    </location>
    <ligand>
        <name>substrate</name>
    </ligand>
</feature>
<dbReference type="GO" id="GO:0071555">
    <property type="term" value="P:cell wall organization"/>
    <property type="evidence" value="ECO:0007669"/>
    <property type="project" value="UniProtKB-KW"/>
</dbReference>
<dbReference type="FunFam" id="3.40.50.1860:FF:000001">
    <property type="entry name" value="Glutamate racemase"/>
    <property type="match status" value="1"/>
</dbReference>
<evidence type="ECO:0000256" key="2">
    <source>
        <dbReference type="ARBA" id="ARBA00013090"/>
    </source>
</evidence>
<feature type="binding site" evidence="7">
    <location>
        <begin position="6"/>
        <end position="7"/>
    </location>
    <ligand>
        <name>substrate</name>
    </ligand>
</feature>
<evidence type="ECO:0000256" key="5">
    <source>
        <dbReference type="ARBA" id="ARBA00023235"/>
    </source>
</evidence>
<comment type="pathway">
    <text evidence="7">Cell wall biogenesis; peptidoglycan biosynthesis.</text>
</comment>
<dbReference type="InterPro" id="IPR001920">
    <property type="entry name" value="Asp/Glu_race"/>
</dbReference>
<evidence type="ECO:0000313" key="9">
    <source>
        <dbReference type="Proteomes" id="UP000231086"/>
    </source>
</evidence>
<keyword evidence="4 7" id="KW-0573">Peptidoglycan synthesis</keyword>
<feature type="binding site" evidence="7">
    <location>
        <begin position="70"/>
        <end position="71"/>
    </location>
    <ligand>
        <name>substrate</name>
    </ligand>
</feature>
<dbReference type="GO" id="GO:0008881">
    <property type="term" value="F:glutamate racemase activity"/>
    <property type="evidence" value="ECO:0007669"/>
    <property type="project" value="UniProtKB-UniRule"/>
</dbReference>
<dbReference type="EMBL" id="PFEA01000053">
    <property type="protein sequence ID" value="PJE59602.1"/>
    <property type="molecule type" value="Genomic_DNA"/>
</dbReference>
<feature type="binding site" evidence="7">
    <location>
        <begin position="187"/>
        <end position="188"/>
    </location>
    <ligand>
        <name>substrate</name>
    </ligand>
</feature>
<dbReference type="HAMAP" id="MF_00258">
    <property type="entry name" value="Glu_racemase"/>
    <property type="match status" value="1"/>
</dbReference>
<gene>
    <name evidence="7" type="primary">murI</name>
    <name evidence="8" type="ORF">COU85_02745</name>
</gene>
<evidence type="ECO:0000256" key="3">
    <source>
        <dbReference type="ARBA" id="ARBA00022960"/>
    </source>
</evidence>
<evidence type="ECO:0000256" key="4">
    <source>
        <dbReference type="ARBA" id="ARBA00022984"/>
    </source>
</evidence>
<comment type="similarity">
    <text evidence="7">Belongs to the aspartate/glutamate racemases family.</text>
</comment>
<dbReference type="AlphaFoldDB" id="A0A2M8KI72"/>
<comment type="function">
    <text evidence="7">Provides the (R)-glutamate required for cell wall biosynthesis.</text>
</comment>
<feature type="active site" description="Proton donor/acceptor" evidence="7">
    <location>
        <position position="69"/>
    </location>
</feature>
<evidence type="ECO:0000313" key="8">
    <source>
        <dbReference type="EMBL" id="PJE59602.1"/>
    </source>
</evidence>
<keyword evidence="3 7" id="KW-0133">Cell shape</keyword>
<dbReference type="InterPro" id="IPR004391">
    <property type="entry name" value="Glu_race"/>
</dbReference>
<dbReference type="InterPro" id="IPR015942">
    <property type="entry name" value="Asp/Glu/hydantoin_racemase"/>
</dbReference>
<keyword evidence="6 7" id="KW-0961">Cell wall biogenesis/degradation</keyword>
<dbReference type="Proteomes" id="UP000231086">
    <property type="component" value="Unassembled WGS sequence"/>
</dbReference>
<feature type="active site" description="Proton donor/acceptor" evidence="7">
    <location>
        <position position="186"/>
    </location>
</feature>
<dbReference type="UniPathway" id="UPA00219"/>
<organism evidence="8 9">
    <name type="scientific">Candidatus Portnoybacteria bacterium CG10_big_fil_rev_8_21_14_0_10_44_7</name>
    <dbReference type="NCBI Taxonomy" id="1974816"/>
    <lineage>
        <taxon>Bacteria</taxon>
        <taxon>Candidatus Portnoyibacteriota</taxon>
    </lineage>
</organism>
<keyword evidence="5 7" id="KW-0413">Isomerase</keyword>
<dbReference type="PANTHER" id="PTHR21198">
    <property type="entry name" value="GLUTAMATE RACEMASE"/>
    <property type="match status" value="1"/>
</dbReference>
<dbReference type="InterPro" id="IPR033134">
    <property type="entry name" value="Asp/Glu_racemase_AS_2"/>
</dbReference>
<dbReference type="GO" id="GO:0008360">
    <property type="term" value="P:regulation of cell shape"/>
    <property type="evidence" value="ECO:0007669"/>
    <property type="project" value="UniProtKB-KW"/>
</dbReference>
<dbReference type="SUPFAM" id="SSF53681">
    <property type="entry name" value="Aspartate/glutamate racemase"/>
    <property type="match status" value="2"/>
</dbReference>
<comment type="catalytic activity">
    <reaction evidence="1 7">
        <text>L-glutamate = D-glutamate</text>
        <dbReference type="Rhea" id="RHEA:12813"/>
        <dbReference type="ChEBI" id="CHEBI:29985"/>
        <dbReference type="ChEBI" id="CHEBI:29986"/>
        <dbReference type="EC" id="5.1.1.3"/>
    </reaction>
</comment>
<dbReference type="EC" id="5.1.1.3" evidence="2 7"/>
<dbReference type="NCBIfam" id="TIGR00067">
    <property type="entry name" value="glut_race"/>
    <property type="match status" value="1"/>
</dbReference>
<accession>A0A2M8KI72</accession>
<dbReference type="PROSITE" id="PS00924">
    <property type="entry name" value="ASP_GLU_RACEMASE_2"/>
    <property type="match status" value="1"/>
</dbReference>